<evidence type="ECO:0000256" key="2">
    <source>
        <dbReference type="ARBA" id="ARBA00006597"/>
    </source>
</evidence>
<feature type="binding site" evidence="11">
    <location>
        <position position="58"/>
    </location>
    <ligand>
        <name>[4Fe-4S] cluster</name>
        <dbReference type="ChEBI" id="CHEBI:49883"/>
    </ligand>
</feature>
<dbReference type="HAMAP" id="MF_01479">
    <property type="entry name" value="WhiB"/>
    <property type="match status" value="1"/>
</dbReference>
<accession>A0ABP9G5B7</accession>
<keyword evidence="9 11" id="KW-1015">Disulfide bond</keyword>
<comment type="PTM">
    <text evidence="11">Upon Fe-S cluster removal intramolecular disulfide bonds are formed.</text>
</comment>
<feature type="binding site" evidence="11">
    <location>
        <position position="61"/>
    </location>
    <ligand>
        <name>[4Fe-4S] cluster</name>
        <dbReference type="ChEBI" id="CHEBI:49883"/>
    </ligand>
</feature>
<dbReference type="PANTHER" id="PTHR38839">
    <property type="entry name" value="TRANSCRIPTIONAL REGULATOR WHID-RELATED"/>
    <property type="match status" value="1"/>
</dbReference>
<proteinExistence type="inferred from homology"/>
<comment type="PTM">
    <text evidence="11">The Fe-S cluster can be nitrosylated by nitric oxide (NO).</text>
</comment>
<feature type="binding site" evidence="11">
    <location>
        <position position="28"/>
    </location>
    <ligand>
        <name>[4Fe-4S] cluster</name>
        <dbReference type="ChEBI" id="CHEBI:49883"/>
    </ligand>
</feature>
<comment type="function">
    <text evidence="11">Acts as a transcriptional regulator. Probably redox-responsive. The apo- but not holo-form probably binds DNA.</text>
</comment>
<dbReference type="RefSeq" id="WP_345555334.1">
    <property type="nucleotide sequence ID" value="NZ_BAABIK010000002.1"/>
</dbReference>
<sequence>MTGYRAHEPGTVGLAARSRWGWAQHAACQGESLELFFGRDGERAAEREQREAKAKEICQACPVRTECADYAVARPEKHGTWGATTPEERVTIRRSRMRRTQAGRAA</sequence>
<evidence type="ECO:0000256" key="7">
    <source>
        <dbReference type="ARBA" id="ARBA00023015"/>
    </source>
</evidence>
<evidence type="ECO:0000256" key="11">
    <source>
        <dbReference type="HAMAP-Rule" id="MF_01479"/>
    </source>
</evidence>
<gene>
    <name evidence="11" type="primary">whiB</name>
    <name evidence="13" type="ORF">GCM10023224_05570</name>
</gene>
<evidence type="ECO:0000313" key="14">
    <source>
        <dbReference type="Proteomes" id="UP001499993"/>
    </source>
</evidence>
<reference evidence="14" key="1">
    <citation type="journal article" date="2019" name="Int. J. Syst. Evol. Microbiol.">
        <title>The Global Catalogue of Microorganisms (GCM) 10K type strain sequencing project: providing services to taxonomists for standard genome sequencing and annotation.</title>
        <authorList>
            <consortium name="The Broad Institute Genomics Platform"/>
            <consortium name="The Broad Institute Genome Sequencing Center for Infectious Disease"/>
            <person name="Wu L."/>
            <person name="Ma J."/>
        </authorList>
    </citation>
    <scope>NUCLEOTIDE SEQUENCE [LARGE SCALE GENOMIC DNA]</scope>
    <source>
        <strain evidence="14">JCM 18123</strain>
    </source>
</reference>
<keyword evidence="8 11" id="KW-0238">DNA-binding</keyword>
<protein>
    <recommendedName>
        <fullName evidence="11">Transcriptional regulator WhiB</fullName>
    </recommendedName>
</protein>
<evidence type="ECO:0000256" key="9">
    <source>
        <dbReference type="ARBA" id="ARBA00023157"/>
    </source>
</evidence>
<keyword evidence="11" id="KW-0963">Cytoplasm</keyword>
<evidence type="ECO:0000256" key="5">
    <source>
        <dbReference type="ARBA" id="ARBA00023004"/>
    </source>
</evidence>
<keyword evidence="3 11" id="KW-0004">4Fe-4S</keyword>
<evidence type="ECO:0000256" key="6">
    <source>
        <dbReference type="ARBA" id="ARBA00023014"/>
    </source>
</evidence>
<name>A0ABP9G5B7_9ACTN</name>
<feature type="domain" description="4Fe-4S Wbl-type" evidence="12">
    <location>
        <begin position="27"/>
        <end position="91"/>
    </location>
</feature>
<keyword evidence="6 11" id="KW-0411">Iron-sulfur</keyword>
<dbReference type="InterPro" id="IPR034768">
    <property type="entry name" value="4FE4S_WBL"/>
</dbReference>
<keyword evidence="7 11" id="KW-0805">Transcription regulation</keyword>
<evidence type="ECO:0000313" key="13">
    <source>
        <dbReference type="EMBL" id="GAA4929044.1"/>
    </source>
</evidence>
<evidence type="ECO:0000256" key="10">
    <source>
        <dbReference type="ARBA" id="ARBA00023163"/>
    </source>
</evidence>
<dbReference type="Pfam" id="PF02467">
    <property type="entry name" value="Whib"/>
    <property type="match status" value="1"/>
</dbReference>
<evidence type="ECO:0000256" key="8">
    <source>
        <dbReference type="ARBA" id="ARBA00023125"/>
    </source>
</evidence>
<feature type="binding site" evidence="11">
    <location>
        <position position="67"/>
    </location>
    <ligand>
        <name>[4Fe-4S] cluster</name>
        <dbReference type="ChEBI" id="CHEBI:49883"/>
    </ligand>
</feature>
<keyword evidence="5 11" id="KW-0408">Iron</keyword>
<comment type="similarity">
    <text evidence="2 11">Belongs to the WhiB family.</text>
</comment>
<dbReference type="InterPro" id="IPR003482">
    <property type="entry name" value="Whib"/>
</dbReference>
<organism evidence="13 14">
    <name type="scientific">Streptomonospora halophila</name>
    <dbReference type="NCBI Taxonomy" id="427369"/>
    <lineage>
        <taxon>Bacteria</taxon>
        <taxon>Bacillati</taxon>
        <taxon>Actinomycetota</taxon>
        <taxon>Actinomycetes</taxon>
        <taxon>Streptosporangiales</taxon>
        <taxon>Nocardiopsidaceae</taxon>
        <taxon>Streptomonospora</taxon>
    </lineage>
</organism>
<dbReference type="Proteomes" id="UP001499993">
    <property type="component" value="Unassembled WGS sequence"/>
</dbReference>
<keyword evidence="10 11" id="KW-0804">Transcription</keyword>
<comment type="cofactor">
    <cofactor evidence="11">
        <name>[4Fe-4S] cluster</name>
        <dbReference type="ChEBI" id="CHEBI:49883"/>
    </cofactor>
    <text evidence="11">Binds 1 [4Fe-4S] cluster per subunit. Following nitrosylation of the [4Fe-4S] cluster binds 1 [4Fe-8(NO)] cluster per subunit.</text>
</comment>
<keyword evidence="14" id="KW-1185">Reference proteome</keyword>
<dbReference type="EMBL" id="BAABIK010000002">
    <property type="protein sequence ID" value="GAA4929044.1"/>
    <property type="molecule type" value="Genomic_DNA"/>
</dbReference>
<comment type="caution">
    <text evidence="13">The sequence shown here is derived from an EMBL/GenBank/DDBJ whole genome shotgun (WGS) entry which is preliminary data.</text>
</comment>
<evidence type="ECO:0000259" key="12">
    <source>
        <dbReference type="PROSITE" id="PS51674"/>
    </source>
</evidence>
<evidence type="ECO:0000256" key="3">
    <source>
        <dbReference type="ARBA" id="ARBA00022485"/>
    </source>
</evidence>
<comment type="subcellular location">
    <subcellularLocation>
        <location evidence="1 11">Cytoplasm</location>
    </subcellularLocation>
</comment>
<evidence type="ECO:0000256" key="4">
    <source>
        <dbReference type="ARBA" id="ARBA00022723"/>
    </source>
</evidence>
<dbReference type="PROSITE" id="PS51674">
    <property type="entry name" value="4FE4S_WBL"/>
    <property type="match status" value="1"/>
</dbReference>
<evidence type="ECO:0000256" key="1">
    <source>
        <dbReference type="ARBA" id="ARBA00004496"/>
    </source>
</evidence>
<keyword evidence="4 11" id="KW-0479">Metal-binding</keyword>